<evidence type="ECO:0000259" key="9">
    <source>
        <dbReference type="PROSITE" id="PS50850"/>
    </source>
</evidence>
<dbReference type="PANTHER" id="PTHR23513">
    <property type="entry name" value="INTEGRAL MEMBRANE EFFLUX PROTEIN-RELATED"/>
    <property type="match status" value="1"/>
</dbReference>
<evidence type="ECO:0000256" key="6">
    <source>
        <dbReference type="ARBA" id="ARBA00023136"/>
    </source>
</evidence>
<feature type="transmembrane region" description="Helical" evidence="8">
    <location>
        <begin position="61"/>
        <end position="82"/>
    </location>
</feature>
<dbReference type="Pfam" id="PF05977">
    <property type="entry name" value="MFS_3"/>
    <property type="match status" value="1"/>
</dbReference>
<dbReference type="Proteomes" id="UP000239352">
    <property type="component" value="Unassembled WGS sequence"/>
</dbReference>
<evidence type="ECO:0000256" key="2">
    <source>
        <dbReference type="ARBA" id="ARBA00022448"/>
    </source>
</evidence>
<feature type="transmembrane region" description="Helical" evidence="8">
    <location>
        <begin position="363"/>
        <end position="386"/>
    </location>
</feature>
<evidence type="ECO:0000256" key="1">
    <source>
        <dbReference type="ARBA" id="ARBA00004651"/>
    </source>
</evidence>
<dbReference type="InterPro" id="IPR010290">
    <property type="entry name" value="TM_effector"/>
</dbReference>
<feature type="domain" description="Major facilitator superfamily (MFS) profile" evidence="9">
    <location>
        <begin position="237"/>
        <end position="446"/>
    </location>
</feature>
<keyword evidence="3" id="KW-1003">Cell membrane</keyword>
<feature type="transmembrane region" description="Helical" evidence="8">
    <location>
        <begin position="392"/>
        <end position="414"/>
    </location>
</feature>
<name>A0A2T0GYP5_ACTMO</name>
<feature type="transmembrane region" description="Helical" evidence="8">
    <location>
        <begin position="186"/>
        <end position="206"/>
    </location>
</feature>
<evidence type="ECO:0000256" key="5">
    <source>
        <dbReference type="ARBA" id="ARBA00022989"/>
    </source>
</evidence>
<dbReference type="GO" id="GO:0005886">
    <property type="term" value="C:plasma membrane"/>
    <property type="evidence" value="ECO:0007669"/>
    <property type="project" value="UniProtKB-SubCell"/>
</dbReference>
<feature type="transmembrane region" description="Helical" evidence="8">
    <location>
        <begin position="305"/>
        <end position="326"/>
    </location>
</feature>
<dbReference type="RefSeq" id="WP_106112979.1">
    <property type="nucleotide sequence ID" value="NZ_PVSR01000005.1"/>
</dbReference>
<feature type="transmembrane region" description="Helical" evidence="8">
    <location>
        <begin position="94"/>
        <end position="112"/>
    </location>
</feature>
<feature type="transmembrane region" description="Helical" evidence="8">
    <location>
        <begin position="274"/>
        <end position="293"/>
    </location>
</feature>
<sequence length="446" mass="47932">MRAVFPGRGVAGGERRSGPFPSLRVRNFRLYAAGQVVSLSGTWIQRIAQDWLVLEVSGGSAVALGLAVSLQFLPMPLLTLWAGVLADRLDKRRLLIWLQYGVGTCALALGSLELSGFVQLWQVYLLCLGLGCCSALEMPVRQSFVVEMVGRDHVGNAVALNAMIFNSCRMAGPAAAGYLIGVMGTGWLFLLNAASLVAVILTLGAMNPDELIRADRRPRERNQFREGLRYVRGRPDLIVVLVLVFVVGTFGNTFNTTLAVLARNVFRLEADGFGLLHSMLAVGTFTGAMISAWRTRRQPKRSPRLFVLSALAFGVFEMVTALTPVVAACGAVLVLVGIAQMTFTLLANGNIQLSVDEKLRGRVMSLYMLLLLGGSPLGSMLSGWLAEHLSPRAPLLIGGGICALVALGVAVPVFGRRFEGDFRQGEASSSADEEEPSSREPSGLVR</sequence>
<dbReference type="PANTHER" id="PTHR23513:SF11">
    <property type="entry name" value="STAPHYLOFERRIN A TRANSPORTER"/>
    <property type="match status" value="1"/>
</dbReference>
<evidence type="ECO:0000313" key="11">
    <source>
        <dbReference type="Proteomes" id="UP000239352"/>
    </source>
</evidence>
<dbReference type="CDD" id="cd06173">
    <property type="entry name" value="MFS_MefA_like"/>
    <property type="match status" value="1"/>
</dbReference>
<feature type="transmembrane region" description="Helical" evidence="8">
    <location>
        <begin position="332"/>
        <end position="351"/>
    </location>
</feature>
<keyword evidence="5 8" id="KW-1133">Transmembrane helix</keyword>
<dbReference type="AlphaFoldDB" id="A0A2T0GYP5"/>
<gene>
    <name evidence="10" type="ORF">CEP50_06200</name>
</gene>
<evidence type="ECO:0000256" key="8">
    <source>
        <dbReference type="SAM" id="Phobius"/>
    </source>
</evidence>
<evidence type="ECO:0000256" key="7">
    <source>
        <dbReference type="SAM" id="MobiDB-lite"/>
    </source>
</evidence>
<feature type="transmembrane region" description="Helical" evidence="8">
    <location>
        <begin position="237"/>
        <end position="262"/>
    </location>
</feature>
<dbReference type="PROSITE" id="PS50850">
    <property type="entry name" value="MFS"/>
    <property type="match status" value="1"/>
</dbReference>
<keyword evidence="11" id="KW-1185">Reference proteome</keyword>
<dbReference type="InParanoid" id="A0A2T0GYP5"/>
<keyword evidence="6 8" id="KW-0472">Membrane</keyword>
<accession>A0A2T0GYP5</accession>
<organism evidence="10 11">
    <name type="scientific">Actinopolyspora mortivallis</name>
    <dbReference type="NCBI Taxonomy" id="33906"/>
    <lineage>
        <taxon>Bacteria</taxon>
        <taxon>Bacillati</taxon>
        <taxon>Actinomycetota</taxon>
        <taxon>Actinomycetes</taxon>
        <taxon>Actinopolysporales</taxon>
        <taxon>Actinopolysporaceae</taxon>
        <taxon>Actinopolyspora</taxon>
    </lineage>
</organism>
<dbReference type="InterPro" id="IPR036259">
    <property type="entry name" value="MFS_trans_sf"/>
</dbReference>
<dbReference type="GO" id="GO:0022857">
    <property type="term" value="F:transmembrane transporter activity"/>
    <property type="evidence" value="ECO:0007669"/>
    <property type="project" value="InterPro"/>
</dbReference>
<feature type="region of interest" description="Disordered" evidence="7">
    <location>
        <begin position="424"/>
        <end position="446"/>
    </location>
</feature>
<dbReference type="Gene3D" id="1.20.1250.20">
    <property type="entry name" value="MFS general substrate transporter like domains"/>
    <property type="match status" value="1"/>
</dbReference>
<dbReference type="SUPFAM" id="SSF103473">
    <property type="entry name" value="MFS general substrate transporter"/>
    <property type="match status" value="1"/>
</dbReference>
<evidence type="ECO:0000313" key="10">
    <source>
        <dbReference type="EMBL" id="PRW64224.1"/>
    </source>
</evidence>
<reference evidence="10 11" key="1">
    <citation type="submission" date="2018-03" db="EMBL/GenBank/DDBJ databases">
        <title>Actinopolyspora mortivallis from Sahara, screening for active biomolecules.</title>
        <authorList>
            <person name="Selama O."/>
            <person name="Wellington E.M.H."/>
            <person name="Hacene H."/>
        </authorList>
    </citation>
    <scope>NUCLEOTIDE SEQUENCE [LARGE SCALE GENOMIC DNA]</scope>
    <source>
        <strain evidence="10 11">M5A</strain>
    </source>
</reference>
<comment type="subcellular location">
    <subcellularLocation>
        <location evidence="1">Cell membrane</location>
        <topology evidence="1">Multi-pass membrane protein</topology>
    </subcellularLocation>
</comment>
<comment type="caution">
    <text evidence="10">The sequence shown here is derived from an EMBL/GenBank/DDBJ whole genome shotgun (WGS) entry which is preliminary data.</text>
</comment>
<evidence type="ECO:0000256" key="4">
    <source>
        <dbReference type="ARBA" id="ARBA00022692"/>
    </source>
</evidence>
<evidence type="ECO:0000256" key="3">
    <source>
        <dbReference type="ARBA" id="ARBA00022475"/>
    </source>
</evidence>
<protein>
    <submittedName>
        <fullName evidence="10">MFS transporter</fullName>
    </submittedName>
</protein>
<proteinExistence type="predicted"/>
<dbReference type="EMBL" id="PVSR01000005">
    <property type="protein sequence ID" value="PRW64224.1"/>
    <property type="molecule type" value="Genomic_DNA"/>
</dbReference>
<dbReference type="InterPro" id="IPR020846">
    <property type="entry name" value="MFS_dom"/>
</dbReference>
<keyword evidence="4 8" id="KW-0812">Transmembrane</keyword>
<keyword evidence="2" id="KW-0813">Transport</keyword>